<accession>A0ABW5DQM5</accession>
<dbReference type="InterPro" id="IPR003593">
    <property type="entry name" value="AAA+_ATPase"/>
</dbReference>
<gene>
    <name evidence="10" type="ORF">ACFSM5_08110</name>
</gene>
<evidence type="ECO:0000259" key="8">
    <source>
        <dbReference type="PROSITE" id="PS50893"/>
    </source>
</evidence>
<dbReference type="InterPro" id="IPR036640">
    <property type="entry name" value="ABC1_TM_sf"/>
</dbReference>
<protein>
    <submittedName>
        <fullName evidence="10">ABC transporter ATP-binding protein</fullName>
    </submittedName>
</protein>
<evidence type="ECO:0000256" key="5">
    <source>
        <dbReference type="ARBA" id="ARBA00022989"/>
    </source>
</evidence>
<dbReference type="PANTHER" id="PTHR43394">
    <property type="entry name" value="ATP-DEPENDENT PERMEASE MDL1, MITOCHONDRIAL"/>
    <property type="match status" value="1"/>
</dbReference>
<name>A0ABW5DQM5_9PROT</name>
<feature type="transmembrane region" description="Helical" evidence="7">
    <location>
        <begin position="168"/>
        <end position="189"/>
    </location>
</feature>
<dbReference type="Pfam" id="PF00664">
    <property type="entry name" value="ABC_membrane"/>
    <property type="match status" value="1"/>
</dbReference>
<dbReference type="InterPro" id="IPR011527">
    <property type="entry name" value="ABC1_TM_dom"/>
</dbReference>
<dbReference type="Pfam" id="PF00005">
    <property type="entry name" value="ABC_tran"/>
    <property type="match status" value="1"/>
</dbReference>
<dbReference type="SUPFAM" id="SSF52540">
    <property type="entry name" value="P-loop containing nucleoside triphosphate hydrolases"/>
    <property type="match status" value="1"/>
</dbReference>
<evidence type="ECO:0000313" key="11">
    <source>
        <dbReference type="Proteomes" id="UP001597295"/>
    </source>
</evidence>
<evidence type="ECO:0000256" key="2">
    <source>
        <dbReference type="ARBA" id="ARBA00022692"/>
    </source>
</evidence>
<dbReference type="PROSITE" id="PS00211">
    <property type="entry name" value="ABC_TRANSPORTER_1"/>
    <property type="match status" value="1"/>
</dbReference>
<feature type="transmembrane region" description="Helical" evidence="7">
    <location>
        <begin position="195"/>
        <end position="214"/>
    </location>
</feature>
<dbReference type="InterPro" id="IPR039421">
    <property type="entry name" value="Type_1_exporter"/>
</dbReference>
<evidence type="ECO:0000256" key="3">
    <source>
        <dbReference type="ARBA" id="ARBA00022741"/>
    </source>
</evidence>
<dbReference type="PANTHER" id="PTHR43394:SF1">
    <property type="entry name" value="ATP-BINDING CASSETTE SUB-FAMILY B MEMBER 10, MITOCHONDRIAL"/>
    <property type="match status" value="1"/>
</dbReference>
<feature type="domain" description="ABC transporter" evidence="8">
    <location>
        <begin position="376"/>
        <end position="616"/>
    </location>
</feature>
<dbReference type="InterPro" id="IPR003439">
    <property type="entry name" value="ABC_transporter-like_ATP-bd"/>
</dbReference>
<evidence type="ECO:0000256" key="1">
    <source>
        <dbReference type="ARBA" id="ARBA00004651"/>
    </source>
</evidence>
<dbReference type="PROSITE" id="PS50929">
    <property type="entry name" value="ABC_TM1F"/>
    <property type="match status" value="1"/>
</dbReference>
<dbReference type="EMBL" id="JBHUIP010000006">
    <property type="protein sequence ID" value="MFD2262848.1"/>
    <property type="molecule type" value="Genomic_DNA"/>
</dbReference>
<sequence length="622" mass="69020">MLRKGQEEFITITIAPGQIALGAMRHVPRFIAEVWRTSPKLTALGIFLRLIRALIPAAMLFVGKQIIDTILPLIGQGAAVDLTDWIFSPAAQPLLLWIAAEFALALAADLIGRVTGMVDVLLTERYVNAMSVRLMEHAASLDLAHFESADQQDRLDRARRQASGRGNLLGQVLGFAQSIITILTFAVGLALYTPWLVLLVALALIPGFVSEAHFNTLAYRLNFRKTPERRTLDYLRYLGASVETAKEVKLYGLGGYFITRFSKLAADLYRASRLLAQRRAAWGGFFAIIATSAYYSAYLLVIWHTVTGTLTLGDLTFLGGSLLRLRTLLETLLLGLSELAAQSLYLDDLFSFFAIRPDIVRPVNAVPVPEPIRQGFSLRNVGFRYPGTNDWVIRGLDLDIGAGEVIALVGENGAGKSTLVKLLCRLYDPDEGEILLDGVDLRCYDPVALQQHIGVIFQDFVRYDVSARDNIAMGRIDDRERLDLIQSAAQRSLADTIIAKLPRGYDQPVGKRFTDGYDLSGGEWQRIAIARAYMRDAQILVLDEPSAALDARAEHEVFQRFKELAEGRMVVLISHRFSTVRMADRIVVLEHGRILEMGTHAALLAKGGRYADLFELQANGYR</sequence>
<dbReference type="GO" id="GO:0005524">
    <property type="term" value="F:ATP binding"/>
    <property type="evidence" value="ECO:0007669"/>
    <property type="project" value="UniProtKB-KW"/>
</dbReference>
<dbReference type="RefSeq" id="WP_379875817.1">
    <property type="nucleotide sequence ID" value="NZ_JBHUIP010000006.1"/>
</dbReference>
<evidence type="ECO:0000256" key="4">
    <source>
        <dbReference type="ARBA" id="ARBA00022840"/>
    </source>
</evidence>
<organism evidence="10 11">
    <name type="scientific">Lacibacterium aquatile</name>
    <dbReference type="NCBI Taxonomy" id="1168082"/>
    <lineage>
        <taxon>Bacteria</taxon>
        <taxon>Pseudomonadati</taxon>
        <taxon>Pseudomonadota</taxon>
        <taxon>Alphaproteobacteria</taxon>
        <taxon>Rhodospirillales</taxon>
        <taxon>Rhodospirillaceae</taxon>
    </lineage>
</organism>
<keyword evidence="6 7" id="KW-0472">Membrane</keyword>
<comment type="subcellular location">
    <subcellularLocation>
        <location evidence="1">Cell membrane</location>
        <topology evidence="1">Multi-pass membrane protein</topology>
    </subcellularLocation>
</comment>
<keyword evidence="4 10" id="KW-0067">ATP-binding</keyword>
<evidence type="ECO:0000259" key="9">
    <source>
        <dbReference type="PROSITE" id="PS50929"/>
    </source>
</evidence>
<dbReference type="Proteomes" id="UP001597295">
    <property type="component" value="Unassembled WGS sequence"/>
</dbReference>
<keyword evidence="2 7" id="KW-0812">Transmembrane</keyword>
<evidence type="ECO:0000313" key="10">
    <source>
        <dbReference type="EMBL" id="MFD2262848.1"/>
    </source>
</evidence>
<dbReference type="InterPro" id="IPR017871">
    <property type="entry name" value="ABC_transporter-like_CS"/>
</dbReference>
<keyword evidence="5 7" id="KW-1133">Transmembrane helix</keyword>
<dbReference type="PROSITE" id="PS50893">
    <property type="entry name" value="ABC_TRANSPORTER_2"/>
    <property type="match status" value="1"/>
</dbReference>
<comment type="caution">
    <text evidence="10">The sequence shown here is derived from an EMBL/GenBank/DDBJ whole genome shotgun (WGS) entry which is preliminary data.</text>
</comment>
<keyword evidence="11" id="KW-1185">Reference proteome</keyword>
<dbReference type="Gene3D" id="1.20.1560.10">
    <property type="entry name" value="ABC transporter type 1, transmembrane domain"/>
    <property type="match status" value="1"/>
</dbReference>
<dbReference type="InterPro" id="IPR027417">
    <property type="entry name" value="P-loop_NTPase"/>
</dbReference>
<feature type="transmembrane region" description="Helical" evidence="7">
    <location>
        <begin position="280"/>
        <end position="303"/>
    </location>
</feature>
<dbReference type="SMART" id="SM00382">
    <property type="entry name" value="AAA"/>
    <property type="match status" value="1"/>
</dbReference>
<dbReference type="Gene3D" id="3.40.50.300">
    <property type="entry name" value="P-loop containing nucleotide triphosphate hydrolases"/>
    <property type="match status" value="1"/>
</dbReference>
<evidence type="ECO:0000256" key="7">
    <source>
        <dbReference type="SAM" id="Phobius"/>
    </source>
</evidence>
<dbReference type="SUPFAM" id="SSF90123">
    <property type="entry name" value="ABC transporter transmembrane region"/>
    <property type="match status" value="1"/>
</dbReference>
<reference evidence="11" key="1">
    <citation type="journal article" date="2019" name="Int. J. Syst. Evol. Microbiol.">
        <title>The Global Catalogue of Microorganisms (GCM) 10K type strain sequencing project: providing services to taxonomists for standard genome sequencing and annotation.</title>
        <authorList>
            <consortium name="The Broad Institute Genomics Platform"/>
            <consortium name="The Broad Institute Genome Sequencing Center for Infectious Disease"/>
            <person name="Wu L."/>
            <person name="Ma J."/>
        </authorList>
    </citation>
    <scope>NUCLEOTIDE SEQUENCE [LARGE SCALE GENOMIC DNA]</scope>
    <source>
        <strain evidence="11">CGMCC 1.19062</strain>
    </source>
</reference>
<evidence type="ECO:0000256" key="6">
    <source>
        <dbReference type="ARBA" id="ARBA00023136"/>
    </source>
</evidence>
<feature type="domain" description="ABC transmembrane type-1" evidence="9">
    <location>
        <begin position="43"/>
        <end position="341"/>
    </location>
</feature>
<keyword evidence="3" id="KW-0547">Nucleotide-binding</keyword>
<proteinExistence type="predicted"/>